<dbReference type="InterPro" id="IPR002725">
    <property type="entry name" value="YgjP-like_metallopeptidase"/>
</dbReference>
<feature type="domain" description="YgjP-like metallopeptidase" evidence="1">
    <location>
        <begin position="31"/>
        <end position="226"/>
    </location>
</feature>
<reference evidence="3" key="1">
    <citation type="journal article" date="2019" name="Int. J. Syst. Evol. Microbiol.">
        <title>The Global Catalogue of Microorganisms (GCM) 10K type strain sequencing project: providing services to taxonomists for standard genome sequencing and annotation.</title>
        <authorList>
            <consortium name="The Broad Institute Genomics Platform"/>
            <consortium name="The Broad Institute Genome Sequencing Center for Infectious Disease"/>
            <person name="Wu L."/>
            <person name="Ma J."/>
        </authorList>
    </citation>
    <scope>NUCLEOTIDE SEQUENCE [LARGE SCALE GENOMIC DNA]</scope>
    <source>
        <strain evidence="3">CCUG 56029</strain>
    </source>
</reference>
<keyword evidence="3" id="KW-1185">Reference proteome</keyword>
<sequence>MAAQSAAQDAKARRRLSSGTEVVLRRSARARRISLRVSRTDGAVTLTLPVRVSESEALAFAESKIDWITRAAAGAPQIRLVAPGAVLPVEGQGMVITPAAVRRVTAADGRLLVPQGRPVGTVVSVYLRHLAHQRLTVSAGRHAHALGRPFRAIALRDTRSRWGSCTSDGRLMFSWRLAMAPPEILDYVAAHEVAHLAHMDHSPRFWATVEQLLPGHARHRGWLRSHGGGLQAWVFRAAAPA</sequence>
<dbReference type="PANTHER" id="PTHR30399">
    <property type="entry name" value="UNCHARACTERIZED PROTEIN YGJP"/>
    <property type="match status" value="1"/>
</dbReference>
<comment type="caution">
    <text evidence="2">The sequence shown here is derived from an EMBL/GenBank/DDBJ whole genome shotgun (WGS) entry which is preliminary data.</text>
</comment>
<dbReference type="PANTHER" id="PTHR30399:SF1">
    <property type="entry name" value="UTP PYROPHOSPHATASE"/>
    <property type="match status" value="1"/>
</dbReference>
<dbReference type="RefSeq" id="WP_379141239.1">
    <property type="nucleotide sequence ID" value="NZ_JBHUEN010000018.1"/>
</dbReference>
<dbReference type="InterPro" id="IPR053136">
    <property type="entry name" value="UTP_pyrophosphatase-like"/>
</dbReference>
<gene>
    <name evidence="2" type="ORF">ACFSCT_06715</name>
</gene>
<evidence type="ECO:0000313" key="3">
    <source>
        <dbReference type="Proteomes" id="UP001597213"/>
    </source>
</evidence>
<evidence type="ECO:0000259" key="1">
    <source>
        <dbReference type="Pfam" id="PF01863"/>
    </source>
</evidence>
<proteinExistence type="predicted"/>
<dbReference type="Pfam" id="PF01863">
    <property type="entry name" value="YgjP-like"/>
    <property type="match status" value="1"/>
</dbReference>
<evidence type="ECO:0000313" key="2">
    <source>
        <dbReference type="EMBL" id="MFD1881405.1"/>
    </source>
</evidence>
<protein>
    <submittedName>
        <fullName evidence="2">M48 family metallopeptidase</fullName>
    </submittedName>
</protein>
<dbReference type="Gene3D" id="3.30.2010.10">
    <property type="entry name" value="Metalloproteases ('zincins'), catalytic domain"/>
    <property type="match status" value="1"/>
</dbReference>
<accession>A0ABW4R5Y2</accession>
<dbReference type="CDD" id="cd07344">
    <property type="entry name" value="M48_yhfN_like"/>
    <property type="match status" value="1"/>
</dbReference>
<name>A0ABW4R5Y2_9RHOB</name>
<organism evidence="2 3">
    <name type="scientific">Paracoccus pacificus</name>
    <dbReference type="NCBI Taxonomy" id="1463598"/>
    <lineage>
        <taxon>Bacteria</taxon>
        <taxon>Pseudomonadati</taxon>
        <taxon>Pseudomonadota</taxon>
        <taxon>Alphaproteobacteria</taxon>
        <taxon>Rhodobacterales</taxon>
        <taxon>Paracoccaceae</taxon>
        <taxon>Paracoccus</taxon>
    </lineage>
</organism>
<dbReference type="Proteomes" id="UP001597213">
    <property type="component" value="Unassembled WGS sequence"/>
</dbReference>
<dbReference type="EMBL" id="JBHUEN010000018">
    <property type="protein sequence ID" value="MFD1881405.1"/>
    <property type="molecule type" value="Genomic_DNA"/>
</dbReference>